<sequence length="440" mass="50249">MSTRSSDSSLIWQCGISDLTLCFANTYRRTGYRGGIRDSRMADRWWGEWIQQNISAAKAKSAKAVEFLKRDLVEFTQVIQHDTATTIAATASVVRERLCIEEPIEGSQKVTKALSNFFGAISDAIACKVEELAAPQVKIPKENCPRSSDPYDSSKVRLGNLQDDSTTYCSEPDEHYDSWLSEFSLEDEKYAISDLLVNNESMRHLYTQLVPLEVTHVDFWCRYFYRVYQLQQEEAKRTALKQRAEQTVYAEDLKWEDDEDDWDDPNELICADFKSIDLNVVSEERKSNSSQSRKCKTEDSLGISKPCFSEAFLKTVERDESKHAAQEEKLFHRQFANEGISVREDTPAFEDYPMSVSNFVPSYHDGVLLQSNTSQDGIFELDSNIGQSALYKEKNESSSGFAEDWDEDLALDMTEEEIQMTLSRAEASGELESGEWDDWV</sequence>
<dbReference type="InterPro" id="IPR035925">
    <property type="entry name" value="BSD_dom_sf"/>
</dbReference>
<dbReference type="SMART" id="SM00751">
    <property type="entry name" value="BSD"/>
    <property type="match status" value="1"/>
</dbReference>
<dbReference type="OMA" id="EFTQVIQ"/>
<dbReference type="OrthoDB" id="73788at2759"/>
<evidence type="ECO:0000313" key="3">
    <source>
        <dbReference type="Proteomes" id="UP000314986"/>
    </source>
</evidence>
<protein>
    <submittedName>
        <fullName evidence="2">BSD domain-containing protein 1-like</fullName>
    </submittedName>
</protein>
<dbReference type="STRING" id="7868.ENSCMIP00000012156"/>
<dbReference type="GeneTree" id="ENSGT00390000009361"/>
<dbReference type="Pfam" id="PF03909">
    <property type="entry name" value="BSD"/>
    <property type="match status" value="1"/>
</dbReference>
<organism evidence="2 3">
    <name type="scientific">Callorhinchus milii</name>
    <name type="common">Ghost shark</name>
    <dbReference type="NCBI Taxonomy" id="7868"/>
    <lineage>
        <taxon>Eukaryota</taxon>
        <taxon>Metazoa</taxon>
        <taxon>Chordata</taxon>
        <taxon>Craniata</taxon>
        <taxon>Vertebrata</taxon>
        <taxon>Chondrichthyes</taxon>
        <taxon>Holocephali</taxon>
        <taxon>Chimaeriformes</taxon>
        <taxon>Callorhinchidae</taxon>
        <taxon>Callorhinchus</taxon>
    </lineage>
</organism>
<reference evidence="3" key="3">
    <citation type="journal article" date="2014" name="Nature">
        <title>Elephant shark genome provides unique insights into gnathostome evolution.</title>
        <authorList>
            <consortium name="International Elephant Shark Genome Sequencing Consortium"/>
            <person name="Venkatesh B."/>
            <person name="Lee A.P."/>
            <person name="Ravi V."/>
            <person name="Maurya A.K."/>
            <person name="Lian M.M."/>
            <person name="Swann J.B."/>
            <person name="Ohta Y."/>
            <person name="Flajnik M.F."/>
            <person name="Sutoh Y."/>
            <person name="Kasahara M."/>
            <person name="Hoon S."/>
            <person name="Gangu V."/>
            <person name="Roy S.W."/>
            <person name="Irimia M."/>
            <person name="Korzh V."/>
            <person name="Kondrychyn I."/>
            <person name="Lim Z.W."/>
            <person name="Tay B.H."/>
            <person name="Tohari S."/>
            <person name="Kong K.W."/>
            <person name="Ho S."/>
            <person name="Lorente-Galdos B."/>
            <person name="Quilez J."/>
            <person name="Marques-Bonet T."/>
            <person name="Raney B.J."/>
            <person name="Ingham P.W."/>
            <person name="Tay A."/>
            <person name="Hillier L.W."/>
            <person name="Minx P."/>
            <person name="Boehm T."/>
            <person name="Wilson R.K."/>
            <person name="Brenner S."/>
            <person name="Warren W.C."/>
        </authorList>
    </citation>
    <scope>NUCLEOTIDE SEQUENCE [LARGE SCALE GENOMIC DNA]</scope>
</reference>
<reference evidence="2" key="5">
    <citation type="submission" date="2025-09" db="UniProtKB">
        <authorList>
            <consortium name="Ensembl"/>
        </authorList>
    </citation>
    <scope>IDENTIFICATION</scope>
</reference>
<evidence type="ECO:0000313" key="2">
    <source>
        <dbReference type="Ensembl" id="ENSCMIP00000012156.1"/>
    </source>
</evidence>
<name>A0A4W3H8Q9_CALMI</name>
<dbReference type="PROSITE" id="PS50858">
    <property type="entry name" value="BSD"/>
    <property type="match status" value="1"/>
</dbReference>
<dbReference type="InParanoid" id="A0A4W3H8Q9"/>
<reference evidence="3" key="1">
    <citation type="journal article" date="2006" name="Science">
        <title>Ancient noncoding elements conserved in the human genome.</title>
        <authorList>
            <person name="Venkatesh B."/>
            <person name="Kirkness E.F."/>
            <person name="Loh Y.H."/>
            <person name="Halpern A.L."/>
            <person name="Lee A.P."/>
            <person name="Johnson J."/>
            <person name="Dandona N."/>
            <person name="Viswanathan L.D."/>
            <person name="Tay A."/>
            <person name="Venter J.C."/>
            <person name="Strausberg R.L."/>
            <person name="Brenner S."/>
        </authorList>
    </citation>
    <scope>NUCLEOTIDE SEQUENCE [LARGE SCALE GENOMIC DNA]</scope>
</reference>
<gene>
    <name evidence="2" type="primary">LOC103182580</name>
</gene>
<dbReference type="SUPFAM" id="SSF140383">
    <property type="entry name" value="BSD domain-like"/>
    <property type="match status" value="1"/>
</dbReference>
<dbReference type="GO" id="GO:0005737">
    <property type="term" value="C:cytoplasm"/>
    <property type="evidence" value="ECO:0007669"/>
    <property type="project" value="TreeGrafter"/>
</dbReference>
<dbReference type="InterPro" id="IPR005607">
    <property type="entry name" value="BSD_dom"/>
</dbReference>
<evidence type="ECO:0000259" key="1">
    <source>
        <dbReference type="PROSITE" id="PS50858"/>
    </source>
</evidence>
<feature type="domain" description="BSD" evidence="1">
    <location>
        <begin position="179"/>
        <end position="231"/>
    </location>
</feature>
<dbReference type="AlphaFoldDB" id="A0A4W3H8Q9"/>
<dbReference type="Ensembl" id="ENSCMIT00000012444.1">
    <property type="protein sequence ID" value="ENSCMIP00000012156.1"/>
    <property type="gene ID" value="ENSCMIG00000006232.1"/>
</dbReference>
<dbReference type="Proteomes" id="UP000314986">
    <property type="component" value="Unassembled WGS sequence"/>
</dbReference>
<dbReference type="PANTHER" id="PTHR16019">
    <property type="entry name" value="SYNAPSE-ASSOCIATED PROTEIN"/>
    <property type="match status" value="1"/>
</dbReference>
<reference evidence="3" key="2">
    <citation type="journal article" date="2007" name="PLoS Biol.">
        <title>Survey sequencing and comparative analysis of the elephant shark (Callorhinchus milii) genome.</title>
        <authorList>
            <person name="Venkatesh B."/>
            <person name="Kirkness E.F."/>
            <person name="Loh Y.H."/>
            <person name="Halpern A.L."/>
            <person name="Lee A.P."/>
            <person name="Johnson J."/>
            <person name="Dandona N."/>
            <person name="Viswanathan L.D."/>
            <person name="Tay A."/>
            <person name="Venter J.C."/>
            <person name="Strausberg R.L."/>
            <person name="Brenner S."/>
        </authorList>
    </citation>
    <scope>NUCLEOTIDE SEQUENCE [LARGE SCALE GENOMIC DNA]</scope>
</reference>
<proteinExistence type="predicted"/>
<dbReference type="KEGG" id="cmk:103182580"/>
<dbReference type="GeneID" id="103182580"/>
<dbReference type="Gene3D" id="1.10.3970.10">
    <property type="entry name" value="BSD domain"/>
    <property type="match status" value="1"/>
</dbReference>
<reference evidence="2" key="4">
    <citation type="submission" date="2025-08" db="UniProtKB">
        <authorList>
            <consortium name="Ensembl"/>
        </authorList>
    </citation>
    <scope>IDENTIFICATION</scope>
</reference>
<dbReference type="PANTHER" id="PTHR16019:SF5">
    <property type="entry name" value="BSD DOMAIN-CONTAINING PROTEIN 1"/>
    <property type="match status" value="1"/>
</dbReference>
<accession>A0A4W3H8Q9</accession>
<keyword evidence="3" id="KW-1185">Reference proteome</keyword>
<dbReference type="InterPro" id="IPR051494">
    <property type="entry name" value="BSD_domain-containing"/>
</dbReference>